<organism evidence="1 2">
    <name type="scientific">Clostridium thailandense</name>
    <dbReference type="NCBI Taxonomy" id="2794346"/>
    <lineage>
        <taxon>Bacteria</taxon>
        <taxon>Bacillati</taxon>
        <taxon>Bacillota</taxon>
        <taxon>Clostridia</taxon>
        <taxon>Eubacteriales</taxon>
        <taxon>Clostridiaceae</taxon>
        <taxon>Clostridium</taxon>
    </lineage>
</organism>
<accession>A0A949TI28</accession>
<proteinExistence type="predicted"/>
<dbReference type="NCBIfam" id="TIGR04398">
    <property type="entry name" value="SLAP_DUP"/>
    <property type="match status" value="2"/>
</dbReference>
<name>A0A949TI28_9CLOT</name>
<dbReference type="InterPro" id="IPR030910">
    <property type="entry name" value="SLAP_dom"/>
</dbReference>
<dbReference type="EMBL" id="JAEEGC010000028">
    <property type="protein sequence ID" value="MBV7272640.1"/>
    <property type="molecule type" value="Genomic_DNA"/>
</dbReference>
<dbReference type="Proteomes" id="UP000694308">
    <property type="component" value="Unassembled WGS sequence"/>
</dbReference>
<gene>
    <name evidence="1" type="ORF">I6U48_06870</name>
</gene>
<reference evidence="1" key="1">
    <citation type="submission" date="2020-12" db="EMBL/GenBank/DDBJ databases">
        <title>Clostridium thailandense sp. nov., a novel acetogenic bacterium isolated from peat land soil in Thailand.</title>
        <authorList>
            <person name="Chaikitkaew S."/>
            <person name="Birkeland N.K."/>
        </authorList>
    </citation>
    <scope>NUCLEOTIDE SEQUENCE</scope>
    <source>
        <strain evidence="1">PL3</strain>
    </source>
</reference>
<evidence type="ECO:0000313" key="1">
    <source>
        <dbReference type="EMBL" id="MBV7272640.1"/>
    </source>
</evidence>
<comment type="caution">
    <text evidence="1">The sequence shown here is derived from an EMBL/GenBank/DDBJ whole genome shotgun (WGS) entry which is preliminary data.</text>
</comment>
<protein>
    <submittedName>
        <fullName evidence="1">SLAP domain-containing protein</fullName>
    </submittedName>
</protein>
<dbReference type="AlphaFoldDB" id="A0A949TI28"/>
<keyword evidence="2" id="KW-1185">Reference proteome</keyword>
<sequence>MVKKTQKNEENKIEADNKEYVPTVLSLLDKDENVVSDVQKEIFEEEIQELPPIEEGQLNISGIYVYDLGKKFETKVYIRNGLSDDLKLGNIPLLIINSKGETLGRQVFNLESLGTLPPHSARPLKLYFDKANVNVESIPADDWSIVLDGKFDITATIKPIFEGLPEDIDLEDKLVFDKFLEELPELKEGEFSISTFSIGIQKDGNILVTCVMRNATSRPMSIDKVPVTVLDAEKRIVKSNLFKLKDFSINSGRARICNFAFPTNVRPEEDVALEDWTVAYQLPKVNKK</sequence>
<dbReference type="RefSeq" id="WP_218319676.1">
    <property type="nucleotide sequence ID" value="NZ_JAEEGC010000028.1"/>
</dbReference>
<evidence type="ECO:0000313" key="2">
    <source>
        <dbReference type="Proteomes" id="UP000694308"/>
    </source>
</evidence>